<dbReference type="Gene3D" id="1.10.101.10">
    <property type="entry name" value="PGBD-like superfamily/PGBD"/>
    <property type="match status" value="1"/>
</dbReference>
<evidence type="ECO:0008006" key="7">
    <source>
        <dbReference type="Google" id="ProtNLM"/>
    </source>
</evidence>
<proteinExistence type="predicted"/>
<dbReference type="PANTHER" id="PTHR21666:SF289">
    <property type="entry name" value="L-ALA--D-GLU ENDOPEPTIDASE"/>
    <property type="match status" value="1"/>
</dbReference>
<organism evidence="5 6">
    <name type="scientific">Candidatus Lloydbacteria bacterium RIFCSPHIGHO2_02_FULL_50_13</name>
    <dbReference type="NCBI Taxonomy" id="1798661"/>
    <lineage>
        <taxon>Bacteria</taxon>
        <taxon>Candidatus Lloydiibacteriota</taxon>
    </lineage>
</organism>
<name>A0A1G2D190_9BACT</name>
<evidence type="ECO:0000313" key="5">
    <source>
        <dbReference type="EMBL" id="OGZ07287.1"/>
    </source>
</evidence>
<evidence type="ECO:0000256" key="2">
    <source>
        <dbReference type="SAM" id="SignalP"/>
    </source>
</evidence>
<feature type="domain" description="M23ase beta-sheet core" evidence="4">
    <location>
        <begin position="122"/>
        <end position="164"/>
    </location>
</feature>
<dbReference type="STRING" id="1798661.A3D65_02205"/>
<keyword evidence="1 2" id="KW-0732">Signal</keyword>
<dbReference type="InterPro" id="IPR036365">
    <property type="entry name" value="PGBD-like_sf"/>
</dbReference>
<dbReference type="Pfam" id="PF01551">
    <property type="entry name" value="Peptidase_M23"/>
    <property type="match status" value="1"/>
</dbReference>
<dbReference type="SUPFAM" id="SSF51261">
    <property type="entry name" value="Duplicated hybrid motif"/>
    <property type="match status" value="1"/>
</dbReference>
<feature type="signal peptide" evidence="2">
    <location>
        <begin position="1"/>
        <end position="19"/>
    </location>
</feature>
<comment type="caution">
    <text evidence="5">The sequence shown here is derived from an EMBL/GenBank/DDBJ whole genome shotgun (WGS) entry which is preliminary data.</text>
</comment>
<dbReference type="EMBL" id="MHLL01000063">
    <property type="protein sequence ID" value="OGZ07287.1"/>
    <property type="molecule type" value="Genomic_DNA"/>
</dbReference>
<feature type="domain" description="Peptidoglycan binding-like" evidence="3">
    <location>
        <begin position="212"/>
        <end position="268"/>
    </location>
</feature>
<accession>A0A1G2D190</accession>
<dbReference type="InterPro" id="IPR002477">
    <property type="entry name" value="Peptidoglycan-bd-like"/>
</dbReference>
<dbReference type="InterPro" id="IPR011055">
    <property type="entry name" value="Dup_hybrid_motif"/>
</dbReference>
<gene>
    <name evidence="5" type="ORF">A3D65_02205</name>
</gene>
<feature type="chain" id="PRO_5009582454" description="Peptidase M23 domain-containing protein" evidence="2">
    <location>
        <begin position="20"/>
        <end position="314"/>
    </location>
</feature>
<dbReference type="Gene3D" id="2.70.70.10">
    <property type="entry name" value="Glucose Permease (Domain IIA)"/>
    <property type="match status" value="1"/>
</dbReference>
<dbReference type="Proteomes" id="UP000177996">
    <property type="component" value="Unassembled WGS sequence"/>
</dbReference>
<dbReference type="GO" id="GO:0004222">
    <property type="term" value="F:metalloendopeptidase activity"/>
    <property type="evidence" value="ECO:0007669"/>
    <property type="project" value="TreeGrafter"/>
</dbReference>
<reference evidence="5 6" key="1">
    <citation type="journal article" date="2016" name="Nat. Commun.">
        <title>Thousands of microbial genomes shed light on interconnected biogeochemical processes in an aquifer system.</title>
        <authorList>
            <person name="Anantharaman K."/>
            <person name="Brown C.T."/>
            <person name="Hug L.A."/>
            <person name="Sharon I."/>
            <person name="Castelle C.J."/>
            <person name="Probst A.J."/>
            <person name="Thomas B.C."/>
            <person name="Singh A."/>
            <person name="Wilkins M.J."/>
            <person name="Karaoz U."/>
            <person name="Brodie E.L."/>
            <person name="Williams K.H."/>
            <person name="Hubbard S.S."/>
            <person name="Banfield J.F."/>
        </authorList>
    </citation>
    <scope>NUCLEOTIDE SEQUENCE [LARGE SCALE GENOMIC DNA]</scope>
</reference>
<dbReference type="AlphaFoldDB" id="A0A1G2D190"/>
<evidence type="ECO:0000256" key="1">
    <source>
        <dbReference type="ARBA" id="ARBA00022729"/>
    </source>
</evidence>
<dbReference type="CDD" id="cd12797">
    <property type="entry name" value="M23_peptidase"/>
    <property type="match status" value="1"/>
</dbReference>
<dbReference type="PANTHER" id="PTHR21666">
    <property type="entry name" value="PEPTIDASE-RELATED"/>
    <property type="match status" value="1"/>
</dbReference>
<dbReference type="InterPro" id="IPR050570">
    <property type="entry name" value="Cell_wall_metabolism_enzyme"/>
</dbReference>
<dbReference type="InterPro" id="IPR036366">
    <property type="entry name" value="PGBDSf"/>
</dbReference>
<protein>
    <recommendedName>
        <fullName evidence="7">Peptidase M23 domain-containing protein</fullName>
    </recommendedName>
</protein>
<dbReference type="SUPFAM" id="SSF47090">
    <property type="entry name" value="PGBD-like"/>
    <property type="match status" value="1"/>
</dbReference>
<evidence type="ECO:0000259" key="3">
    <source>
        <dbReference type="Pfam" id="PF01471"/>
    </source>
</evidence>
<evidence type="ECO:0000313" key="6">
    <source>
        <dbReference type="Proteomes" id="UP000177996"/>
    </source>
</evidence>
<dbReference type="Pfam" id="PF01471">
    <property type="entry name" value="PG_binding_1"/>
    <property type="match status" value="1"/>
</dbReference>
<dbReference type="InterPro" id="IPR016047">
    <property type="entry name" value="M23ase_b-sheet_dom"/>
</dbReference>
<sequence>MNAPFFLLVFFAVALSASADVVRPMVFPVNGEYVFRDDFHEPRGGGTRLHLGNDVIAAKMVPLVAVVDGLVSYVSRPQDTWGYEISLQDSEGYTYGYLHINNDTPGTDDGMGGEANAFVPGVHRGATVSRGQLIGWVGDSGNAENTVPHLHFEIRDPNNEVVNPFQSLVAASEGKGVSANIPSTNTADDLSREQVISLRYIFTKDLFLDDESSEVRRLQQTLKSFGHFNYPNATGYYGPITRDAVLSYQAKKGLPQTGIVNLETRRKLNDDLGTYDPNDYVPFYSEAEQRAILIQKLLTQIAKLQAELKILRGY</sequence>
<evidence type="ECO:0000259" key="4">
    <source>
        <dbReference type="Pfam" id="PF01551"/>
    </source>
</evidence>